<gene>
    <name evidence="6" type="ORF">B1C78_11110</name>
</gene>
<evidence type="ECO:0000259" key="3">
    <source>
        <dbReference type="Pfam" id="PF06761"/>
    </source>
</evidence>
<keyword evidence="1" id="KW-0472">Membrane</keyword>
<dbReference type="Pfam" id="PF14331">
    <property type="entry name" value="IcmF-related_N"/>
    <property type="match status" value="1"/>
</dbReference>
<dbReference type="EMBL" id="MVBK01000062">
    <property type="protein sequence ID" value="OOG23475.1"/>
    <property type="molecule type" value="Genomic_DNA"/>
</dbReference>
<evidence type="ECO:0000259" key="5">
    <source>
        <dbReference type="Pfam" id="PF21070"/>
    </source>
</evidence>
<feature type="domain" description="IcmF-related" evidence="3">
    <location>
        <begin position="488"/>
        <end position="817"/>
    </location>
</feature>
<evidence type="ECO:0000259" key="4">
    <source>
        <dbReference type="Pfam" id="PF14331"/>
    </source>
</evidence>
<feature type="domain" description="Type VI secretion system IcmF C-terminal" evidence="2">
    <location>
        <begin position="1066"/>
        <end position="1171"/>
    </location>
</feature>
<feature type="domain" description="Type VI secretion system component TssM1 N-terminal" evidence="4">
    <location>
        <begin position="184"/>
        <end position="436"/>
    </location>
</feature>
<feature type="transmembrane region" description="Helical" evidence="1">
    <location>
        <begin position="432"/>
        <end position="453"/>
    </location>
</feature>
<dbReference type="Pfam" id="PF06761">
    <property type="entry name" value="IcmF-related"/>
    <property type="match status" value="1"/>
</dbReference>
<dbReference type="InterPro" id="IPR053156">
    <property type="entry name" value="T6SS_TssM-like"/>
</dbReference>
<dbReference type="Pfam" id="PF21070">
    <property type="entry name" value="IcmF_helical"/>
    <property type="match status" value="1"/>
</dbReference>
<dbReference type="CDD" id="cd00882">
    <property type="entry name" value="Ras_like_GTPase"/>
    <property type="match status" value="1"/>
</dbReference>
<keyword evidence="1" id="KW-0812">Transmembrane</keyword>
<keyword evidence="7" id="KW-1185">Reference proteome</keyword>
<name>A0A1V3NEL9_9GAMM</name>
<feature type="transmembrane region" description="Helical" evidence="1">
    <location>
        <begin position="12"/>
        <end position="34"/>
    </location>
</feature>
<dbReference type="InterPro" id="IPR048677">
    <property type="entry name" value="TssM1_hel"/>
</dbReference>
<dbReference type="STRING" id="108003.B1C78_11110"/>
<evidence type="ECO:0000313" key="7">
    <source>
        <dbReference type="Proteomes" id="UP000189462"/>
    </source>
</evidence>
<dbReference type="NCBIfam" id="TIGR03348">
    <property type="entry name" value="VI_IcmF"/>
    <property type="match status" value="1"/>
</dbReference>
<evidence type="ECO:0008006" key="8">
    <source>
        <dbReference type="Google" id="ProtNLM"/>
    </source>
</evidence>
<comment type="caution">
    <text evidence="6">The sequence shown here is derived from an EMBL/GenBank/DDBJ whole genome shotgun (WGS) entry which is preliminary data.</text>
</comment>
<dbReference type="SUPFAM" id="SSF52540">
    <property type="entry name" value="P-loop containing nucleoside triphosphate hydrolases"/>
    <property type="match status" value="1"/>
</dbReference>
<dbReference type="InterPro" id="IPR017731">
    <property type="entry name" value="TssM1-like"/>
</dbReference>
<organism evidence="6 7">
    <name type="scientific">Thioalkalivibrio denitrificans</name>
    <dbReference type="NCBI Taxonomy" id="108003"/>
    <lineage>
        <taxon>Bacteria</taxon>
        <taxon>Pseudomonadati</taxon>
        <taxon>Pseudomonadota</taxon>
        <taxon>Gammaproteobacteria</taxon>
        <taxon>Chromatiales</taxon>
        <taxon>Ectothiorhodospiraceae</taxon>
        <taxon>Thioalkalivibrio</taxon>
    </lineage>
</organism>
<feature type="domain" description="Type VI secretion system component TssM1 helical" evidence="5">
    <location>
        <begin position="956"/>
        <end position="1058"/>
    </location>
</feature>
<dbReference type="Gene3D" id="3.40.50.300">
    <property type="entry name" value="P-loop containing nucleotide triphosphate hydrolases"/>
    <property type="match status" value="1"/>
</dbReference>
<proteinExistence type="predicted"/>
<accession>A0A1V3NEL9</accession>
<dbReference type="InterPro" id="IPR010623">
    <property type="entry name" value="IcmF_C"/>
</dbReference>
<sequence>MNRAISLLAPLILSRAGSIAFGLIALVALIWLLGPILGLTSAQGRLLLIGALIACVLIYQLVRFLIVRRRGARLGRELASEDSHMLDIQALQEKMKEAISALKSSDLGIKHRGSAALYALPWFMIIGPSAAGKSTLLRNSGLHFPYAQHGDQHIQGFGGTRNCDWWFSDEAVILDTAGRYTTESEDHPEWMAFLRMLRKYRSRRPVNGVIVAVSMPDILTADAAQLERHVKIIRERINELITTLKLVFPVYLVFTKVDLVKGFTAYFEDLGANDREQVWGFFLDPRHKETDLAAQFDAHIESLQTRLEGQRFHKLALQRRLDRKAEVFDFPNQLSAARERLRDFVTLLFKPNPYQEMPEFSGVYLTSGTQEGKPLERVIGSLSDAFGYSESAPATESRAYFIKDLFSRVIFPNREAVARTRKLLWGHRIGKALTAVAGIAAVTLVSFVLAGSYTANAVLLHQGQAVLEGLEKAVLSPRVEPAQAGKALLDASAHHQRLLAYEAHRPLRLRGGTYRAGRHVEPLEEAMVHAMHRAFYSEAVQVLEHRLGSVSARWAEADAAARDDLRQRYYDTLRLYLMMTDRERMDRDEVAAALKDLWSVAGFAPVSPDKGPANDAAEGAPRNGDDPAAALVAMFMERFAVDDSDFATAPRDETLISVARTHLSTDPSPEYLYAQVTRKARARYAEIPLTQVIGRRGAHLVSSQVSVHGMYTHAAWQEFISGEIDALVTAATQGDWVIDGDRLPGNHPVENSGELAEELTRRLRAFYFDEYRETWTGFIGGLRVGRLSGLNSAVEDLLVLSDVQGPLAQVARWIAQNLYVQEPAGNTAVLAEAAGASGRSEPAVVPELDRPLQDIRRVFTPMEEQPVSERMSQYLALLSAVQGELQALASASDPARDSRLYSAALLSGRALDTELYKSWVTISSLFSGIDAGTRRMVEPLFRSPVREAWRTVVHEASRDIEREWQNAVTQPFQRRLADRFPFDPRGEDAAIVDVVDFFHPDQGILWRFAGENLSAFMHEQQGRWRARDWIGIGPRFSPQFFTGLERARNVSSSLFAGGGREPVVTFHLYPIPTPGMSEVVFESNGQTYRYRNEPQEWRRFVWPGETGAFGARIRGLDHTGRYSAERQVDGVWGLFRLLSEANLQNLSGDVYATEWRLQDNAGNRHEIRFRLRADRQQNFIQERLFAGFRLPSSPFGEAALSRAE</sequence>
<dbReference type="Pfam" id="PF06744">
    <property type="entry name" value="IcmF_C"/>
    <property type="match status" value="1"/>
</dbReference>
<evidence type="ECO:0000313" key="6">
    <source>
        <dbReference type="EMBL" id="OOG23475.1"/>
    </source>
</evidence>
<dbReference type="InterPro" id="IPR027417">
    <property type="entry name" value="P-loop_NTPase"/>
</dbReference>
<evidence type="ECO:0000259" key="2">
    <source>
        <dbReference type="Pfam" id="PF06744"/>
    </source>
</evidence>
<dbReference type="InterPro" id="IPR009612">
    <property type="entry name" value="IcmF-rel"/>
</dbReference>
<dbReference type="InterPro" id="IPR025743">
    <property type="entry name" value="TssM1_N"/>
</dbReference>
<dbReference type="OrthoDB" id="9758229at2"/>
<keyword evidence="1" id="KW-1133">Transmembrane helix</keyword>
<dbReference type="PANTHER" id="PTHR36153">
    <property type="entry name" value="INNER MEMBRANE PROTEIN-RELATED"/>
    <property type="match status" value="1"/>
</dbReference>
<evidence type="ECO:0000256" key="1">
    <source>
        <dbReference type="SAM" id="Phobius"/>
    </source>
</evidence>
<dbReference type="AlphaFoldDB" id="A0A1V3NEL9"/>
<reference evidence="6 7" key="1">
    <citation type="submission" date="2017-02" db="EMBL/GenBank/DDBJ databases">
        <title>Genomic diversity within the haloalkaliphilic genus Thioalkalivibrio.</title>
        <authorList>
            <person name="Ahn A.-C."/>
            <person name="Meier-Kolthoff J."/>
            <person name="Overmars L."/>
            <person name="Richter M."/>
            <person name="Woyke T."/>
            <person name="Sorokin D.Y."/>
            <person name="Muyzer G."/>
        </authorList>
    </citation>
    <scope>NUCLEOTIDE SEQUENCE [LARGE SCALE GENOMIC DNA]</scope>
    <source>
        <strain evidence="6 7">ALJD</strain>
    </source>
</reference>
<dbReference type="Proteomes" id="UP000189462">
    <property type="component" value="Unassembled WGS sequence"/>
</dbReference>
<protein>
    <recommendedName>
        <fullName evidence="8">Type VI secretion protein</fullName>
    </recommendedName>
</protein>
<dbReference type="RefSeq" id="WP_077279227.1">
    <property type="nucleotide sequence ID" value="NZ_MVBK01000062.1"/>
</dbReference>
<dbReference type="PANTHER" id="PTHR36153:SF1">
    <property type="entry name" value="TYPE VI SECRETION SYSTEM COMPONENT TSSM1"/>
    <property type="match status" value="1"/>
</dbReference>
<feature type="transmembrane region" description="Helical" evidence="1">
    <location>
        <begin position="46"/>
        <end position="66"/>
    </location>
</feature>